<accession>A0A517TUX2</accession>
<keyword evidence="1" id="KW-0732">Signal</keyword>
<evidence type="ECO:0000313" key="3">
    <source>
        <dbReference type="Proteomes" id="UP000317909"/>
    </source>
</evidence>
<gene>
    <name evidence="2" type="ORF">I41_13360</name>
</gene>
<evidence type="ECO:0000256" key="1">
    <source>
        <dbReference type="SAM" id="SignalP"/>
    </source>
</evidence>
<reference evidence="2 3" key="1">
    <citation type="submission" date="2019-02" db="EMBL/GenBank/DDBJ databases">
        <title>Deep-cultivation of Planctomycetes and their phenomic and genomic characterization uncovers novel biology.</title>
        <authorList>
            <person name="Wiegand S."/>
            <person name="Jogler M."/>
            <person name="Boedeker C."/>
            <person name="Pinto D."/>
            <person name="Vollmers J."/>
            <person name="Rivas-Marin E."/>
            <person name="Kohn T."/>
            <person name="Peeters S.H."/>
            <person name="Heuer A."/>
            <person name="Rast P."/>
            <person name="Oberbeckmann S."/>
            <person name="Bunk B."/>
            <person name="Jeske O."/>
            <person name="Meyerdierks A."/>
            <person name="Storesund J.E."/>
            <person name="Kallscheuer N."/>
            <person name="Luecker S."/>
            <person name="Lage O.M."/>
            <person name="Pohl T."/>
            <person name="Merkel B.J."/>
            <person name="Hornburger P."/>
            <person name="Mueller R.-W."/>
            <person name="Bruemmer F."/>
            <person name="Labrenz M."/>
            <person name="Spormann A.M."/>
            <person name="Op den Camp H."/>
            <person name="Overmann J."/>
            <person name="Amann R."/>
            <person name="Jetten M.S.M."/>
            <person name="Mascher T."/>
            <person name="Medema M.H."/>
            <person name="Devos D.P."/>
            <person name="Kaster A.-K."/>
            <person name="Ovreas L."/>
            <person name="Rohde M."/>
            <person name="Galperin M.Y."/>
            <person name="Jogler C."/>
        </authorList>
    </citation>
    <scope>NUCLEOTIDE SEQUENCE [LARGE SCALE GENOMIC DNA]</scope>
    <source>
        <strain evidence="2 3">I41</strain>
    </source>
</reference>
<dbReference type="KEGG" id="llh:I41_13360"/>
<protein>
    <recommendedName>
        <fullName evidence="4">Cytochrome c domain-containing protein</fullName>
    </recommendedName>
</protein>
<dbReference type="RefSeq" id="WP_145431762.1">
    <property type="nucleotide sequence ID" value="NZ_CP036339.1"/>
</dbReference>
<keyword evidence="3" id="KW-1185">Reference proteome</keyword>
<dbReference type="Proteomes" id="UP000317909">
    <property type="component" value="Chromosome"/>
</dbReference>
<feature type="signal peptide" evidence="1">
    <location>
        <begin position="1"/>
        <end position="24"/>
    </location>
</feature>
<dbReference type="AlphaFoldDB" id="A0A517TUX2"/>
<feature type="chain" id="PRO_5022074446" description="Cytochrome c domain-containing protein" evidence="1">
    <location>
        <begin position="25"/>
        <end position="444"/>
    </location>
</feature>
<name>A0A517TUX2_9BACT</name>
<dbReference type="OrthoDB" id="229728at2"/>
<sequence precursor="true">MRLFRTIAWSAVLLLLTSLVPAQAEDPFERPPILYSQAAPENVISRLQAGLESGEAHLEHREKLGYLPALLQAVGAPVESQMLVFSQTSLQRQRISPRTPRAVYFSDEVYVGFCQGGEVLEVSAVDPQLGAVFYTLDQEQAAQPRFVRQTDNCLTCHSSSRTESVPGHLVRSLFVDSRGQPLLSAGSFAVDYRTPLKDRWGGWYVTGTHGAQTHLGNLVIRGKEVPRPVENAQGHNVTTLDDRLAVARYLSPHSDIVALMVFEHQTLVHNCLTQANYTARQALFHEAEMNRALGKPTTERLESTSRRIQTAGDRLVEALLYVDEAPLTAPIQGTSGFAEKFSALGPRDGRGRSLRDFDLERRVFKYPCSDLIYSPSFQALPEEMRSYVWQRLWNILAGPNAAAARHLSADDRQAIVEILRETAPNVPSYWHSPFQATSAGTTAQ</sequence>
<dbReference type="EMBL" id="CP036339">
    <property type="protein sequence ID" value="QDT72169.1"/>
    <property type="molecule type" value="Genomic_DNA"/>
</dbReference>
<evidence type="ECO:0000313" key="2">
    <source>
        <dbReference type="EMBL" id="QDT72169.1"/>
    </source>
</evidence>
<evidence type="ECO:0008006" key="4">
    <source>
        <dbReference type="Google" id="ProtNLM"/>
    </source>
</evidence>
<organism evidence="2 3">
    <name type="scientific">Lacipirellula limnantheis</name>
    <dbReference type="NCBI Taxonomy" id="2528024"/>
    <lineage>
        <taxon>Bacteria</taxon>
        <taxon>Pseudomonadati</taxon>
        <taxon>Planctomycetota</taxon>
        <taxon>Planctomycetia</taxon>
        <taxon>Pirellulales</taxon>
        <taxon>Lacipirellulaceae</taxon>
        <taxon>Lacipirellula</taxon>
    </lineage>
</organism>
<proteinExistence type="predicted"/>